<sequence length="129" mass="15033">MSQAFKFKLIQGNRQKCNSYKFSSNKENASVSVDKSVLNIVELFRGETPRAKFINDSLKRGLGLFEAVWIFKRELLELSMHNKVIARVTRSSIKPIHKHAGFVEITQESIEFYNKNLIINYEYKPKIHI</sequence>
<evidence type="ECO:0000313" key="2">
    <source>
        <dbReference type="Proteomes" id="UP000009375"/>
    </source>
</evidence>
<protein>
    <submittedName>
        <fullName evidence="1">Uncharacterized protein</fullName>
    </submittedName>
</protein>
<evidence type="ECO:0000313" key="1">
    <source>
        <dbReference type="EMBL" id="EEZ92938.1"/>
    </source>
</evidence>
<reference evidence="1 2" key="1">
    <citation type="journal article" date="2010" name="Proc. Natl. Acad. Sci. U.S.A.">
        <title>Enigmatic, ultrasmall, uncultivated Archaea.</title>
        <authorList>
            <person name="Baker B.J."/>
            <person name="Comolli L.R."/>
            <person name="Dick G.J."/>
            <person name="Hauser L.J."/>
            <person name="Hyatt D."/>
            <person name="Dill B.D."/>
            <person name="Land M.L."/>
            <person name="Verberkmoes N.C."/>
            <person name="Hettich R.L."/>
            <person name="Banfield J.F."/>
        </authorList>
    </citation>
    <scope>NUCLEOTIDE SEQUENCE [LARGE SCALE GENOMIC DNA]</scope>
</reference>
<dbReference type="Proteomes" id="UP000009375">
    <property type="component" value="Unassembled WGS sequence"/>
</dbReference>
<accession>D2EFD3</accession>
<proteinExistence type="predicted"/>
<dbReference type="EMBL" id="GG730045">
    <property type="protein sequence ID" value="EEZ92938.1"/>
    <property type="molecule type" value="Genomic_DNA"/>
</dbReference>
<name>D2EFD3_PARA4</name>
<dbReference type="AlphaFoldDB" id="D2EFD3"/>
<gene>
    <name evidence="1" type="ORF">BJBARM4_0451</name>
</gene>
<organism evidence="1 2">
    <name type="scientific">Candidatus Parvarchaeum acidiphilum ARMAN-4</name>
    <dbReference type="NCBI Taxonomy" id="662760"/>
    <lineage>
        <taxon>Archaea</taxon>
        <taxon>Candidatus Parvarchaeota</taxon>
        <taxon>Candidatus Parvarchaeum</taxon>
    </lineage>
</organism>